<accession>A0A939NLK6</accession>
<reference evidence="2" key="1">
    <citation type="submission" date="2021-03" db="EMBL/GenBank/DDBJ databases">
        <title>Molecular epidemiology and mechanisms of colistin and carbapenem resistance in Enterobacteriaceae from clinical isolates, the environment and porcine samples in Pretoria, South Africa.</title>
        <authorList>
            <person name="Bogoshi D."/>
            <person name="Mbelle N.M."/>
            <person name="Naidoo V."/>
            <person name="Osei Sekyere J."/>
        </authorList>
    </citation>
    <scope>NUCLEOTIDE SEQUENCE</scope>
    <source>
        <strain evidence="2">C080</strain>
    </source>
</reference>
<evidence type="ECO:0000313" key="2">
    <source>
        <dbReference type="EMBL" id="MBO2007223.1"/>
    </source>
</evidence>
<dbReference type="EMBL" id="JAGETR010000145">
    <property type="protein sequence ID" value="MBO2007223.1"/>
    <property type="molecule type" value="Genomic_DNA"/>
</dbReference>
<proteinExistence type="predicted"/>
<feature type="region of interest" description="Disordered" evidence="1">
    <location>
        <begin position="62"/>
        <end position="86"/>
    </location>
</feature>
<sequence length="86" mass="8919">MIERDAEEATTNGTATTTTGAPHGQSNPDKHHGANHPAVDFQDDAAAQTNRYGTLLAIDAAGSARRCGSRQQGPIDRPVGQPPALS</sequence>
<comment type="caution">
    <text evidence="2">The sequence shown here is derived from an EMBL/GenBank/DDBJ whole genome shotgun (WGS) entry which is preliminary data.</text>
</comment>
<protein>
    <submittedName>
        <fullName evidence="2">Uncharacterized protein</fullName>
    </submittedName>
</protein>
<organism evidence="2">
    <name type="scientific">Serratia marcescens</name>
    <dbReference type="NCBI Taxonomy" id="615"/>
    <lineage>
        <taxon>Bacteria</taxon>
        <taxon>Pseudomonadati</taxon>
        <taxon>Pseudomonadota</taxon>
        <taxon>Gammaproteobacteria</taxon>
        <taxon>Enterobacterales</taxon>
        <taxon>Yersiniaceae</taxon>
        <taxon>Serratia</taxon>
    </lineage>
</organism>
<dbReference type="AlphaFoldDB" id="A0A939NLK6"/>
<feature type="compositionally biased region" description="Low complexity" evidence="1">
    <location>
        <begin position="9"/>
        <end position="21"/>
    </location>
</feature>
<name>A0A939NLK6_SERMA</name>
<evidence type="ECO:0000256" key="1">
    <source>
        <dbReference type="SAM" id="MobiDB-lite"/>
    </source>
</evidence>
<gene>
    <name evidence="2" type="ORF">J4732_18780</name>
</gene>
<feature type="region of interest" description="Disordered" evidence="1">
    <location>
        <begin position="1"/>
        <end position="46"/>
    </location>
</feature>